<proteinExistence type="predicted"/>
<dbReference type="PROSITE" id="PS00138">
    <property type="entry name" value="SUBTILASE_SER"/>
    <property type="match status" value="1"/>
</dbReference>
<evidence type="ECO:0000256" key="1">
    <source>
        <dbReference type="ARBA" id="ARBA00022670"/>
    </source>
</evidence>
<feature type="chain" id="PRO_5045044392" evidence="5">
    <location>
        <begin position="27"/>
        <end position="816"/>
    </location>
</feature>
<keyword evidence="8" id="KW-1185">Reference proteome</keyword>
<protein>
    <submittedName>
        <fullName evidence="7">Peptidase S8/S53 domain-containing protein</fullName>
    </submittedName>
</protein>
<evidence type="ECO:0000259" key="6">
    <source>
        <dbReference type="Pfam" id="PF00082"/>
    </source>
</evidence>
<dbReference type="Proteomes" id="UP001628179">
    <property type="component" value="Unassembled WGS sequence"/>
</dbReference>
<dbReference type="CDD" id="cd04843">
    <property type="entry name" value="Peptidases_S8_11"/>
    <property type="match status" value="1"/>
</dbReference>
<comment type="caution">
    <text evidence="7">The sequence shown here is derived from an EMBL/GenBank/DDBJ whole genome shotgun (WGS) entry which is preliminary data.</text>
</comment>
<sequence>MRTQLLQVAVYNALSFLYLWPSLADAQPQQQPRIALKLSLAAHEKQQADPNFIATLVQNVEPDGFADSVTPTVSARPLIESQRAAELASSLARRSTLNARSQAPSLEAWYQIQVVFDGENQGRAEDTTIAQNQTGTEEPRLALPQNILELIHRLHRLPEVESAHALHPGPPPTVNPSDDPRSGNQGYLDAAPQGINARYAWEFPGGDGAGVTIVDMEQGWNLNHEDLVAANITLISGRSAYWFAHGTSVLGEMLMVDNQLGGVGIVPAAKGKVVSQYRDDWSYNTPAAILDAAAHLSFGDILLLEAQEYDPVSGAYYWPVEVADANYEAIQIATALGIVVVEAGCNGAYDLDAYVNLSGKRIFDRSSADYRESGAIMVGGANPQVPHTRWYGSNYGSRIDVYAWAEGIETTDTDNAAGMENTWYTSWFSGTSGASPMIVGAAAIIQGISNATFGYKVSPLEVRRILSIDGTPSADPTFDRIGVMPDLKAIIDNLVGGGNPMPDLYIRDHTGDSGDTTSGAVSASPDIIIRLQPVANPEDTLGVGSGNENNPALSEPAQAGRDHSIYIRLSNRGDAIASSANATVYWSEPATLVTPNLWHEIGTVSMPPIPTGDILTVSPRLEWPASAVPGTGHYCFVAVAGAAADPAPALPSTFPDFVKFVRENNNVAWRNFNVVSGPPQNTTASGKAFHKFPVNVPGAFDEPRRFALKAVSSLPQGSKVRFQVPQELVSAMGIKGCARHGDGGEQVVVVPLQPAGTVELGEGVLPVGSLAHCELQVRVPLETYTLGDDYQFALVQEWEGVEVGRVTWRFGPVADL</sequence>
<dbReference type="EMBL" id="BAAFSV010000004">
    <property type="protein sequence ID" value="GAB1316934.1"/>
    <property type="molecule type" value="Genomic_DNA"/>
</dbReference>
<accession>A0ABQ0GGX8</accession>
<dbReference type="InterPro" id="IPR023828">
    <property type="entry name" value="Peptidase_S8_Ser-AS"/>
</dbReference>
<evidence type="ECO:0000313" key="7">
    <source>
        <dbReference type="EMBL" id="GAB1316934.1"/>
    </source>
</evidence>
<dbReference type="Pfam" id="PF00082">
    <property type="entry name" value="Peptidase_S8"/>
    <property type="match status" value="1"/>
</dbReference>
<dbReference type="InterPro" id="IPR015500">
    <property type="entry name" value="Peptidase_S8_subtilisin-rel"/>
</dbReference>
<keyword evidence="1" id="KW-0645">Protease</keyword>
<keyword evidence="2" id="KW-0378">Hydrolase</keyword>
<dbReference type="InterPro" id="IPR000209">
    <property type="entry name" value="Peptidase_S8/S53_dom"/>
</dbReference>
<feature type="region of interest" description="Disordered" evidence="4">
    <location>
        <begin position="162"/>
        <end position="187"/>
    </location>
</feature>
<name>A0ABQ0GGX8_9PEZI</name>
<dbReference type="Gene3D" id="3.40.50.200">
    <property type="entry name" value="Peptidase S8/S53 domain"/>
    <property type="match status" value="1"/>
</dbReference>
<feature type="domain" description="Peptidase S8/S53" evidence="6">
    <location>
        <begin position="244"/>
        <end position="466"/>
    </location>
</feature>
<evidence type="ECO:0000313" key="8">
    <source>
        <dbReference type="Proteomes" id="UP001628179"/>
    </source>
</evidence>
<dbReference type="InterPro" id="IPR036852">
    <property type="entry name" value="Peptidase_S8/S53_dom_sf"/>
</dbReference>
<evidence type="ECO:0000256" key="4">
    <source>
        <dbReference type="SAM" id="MobiDB-lite"/>
    </source>
</evidence>
<dbReference type="SUPFAM" id="SSF52743">
    <property type="entry name" value="Subtilisin-like"/>
    <property type="match status" value="1"/>
</dbReference>
<keyword evidence="5" id="KW-0732">Signal</keyword>
<dbReference type="InterPro" id="IPR034073">
    <property type="entry name" value="Subtilisin_DY-like_dom"/>
</dbReference>
<dbReference type="RefSeq" id="XP_070918665.1">
    <property type="nucleotide sequence ID" value="XM_071062564.1"/>
</dbReference>
<dbReference type="GeneID" id="98177887"/>
<organism evidence="7 8">
    <name type="scientific">Madurella fahalii</name>
    <dbReference type="NCBI Taxonomy" id="1157608"/>
    <lineage>
        <taxon>Eukaryota</taxon>
        <taxon>Fungi</taxon>
        <taxon>Dikarya</taxon>
        <taxon>Ascomycota</taxon>
        <taxon>Pezizomycotina</taxon>
        <taxon>Sordariomycetes</taxon>
        <taxon>Sordariomycetidae</taxon>
        <taxon>Sordariales</taxon>
        <taxon>Sordariales incertae sedis</taxon>
        <taxon>Madurella</taxon>
    </lineage>
</organism>
<evidence type="ECO:0000256" key="5">
    <source>
        <dbReference type="SAM" id="SignalP"/>
    </source>
</evidence>
<feature type="signal peptide" evidence="5">
    <location>
        <begin position="1"/>
        <end position="26"/>
    </location>
</feature>
<evidence type="ECO:0000256" key="2">
    <source>
        <dbReference type="ARBA" id="ARBA00022801"/>
    </source>
</evidence>
<dbReference type="PRINTS" id="PR00723">
    <property type="entry name" value="SUBTILISIN"/>
</dbReference>
<reference evidence="7 8" key="1">
    <citation type="submission" date="2024-09" db="EMBL/GenBank/DDBJ databases">
        <title>Itraconazole resistance in Madurella fahalii resulting from another homologue of gene encoding cytochrome P450 14-alpha sterol demethylase (CYP51).</title>
        <authorList>
            <person name="Yoshioka I."/>
            <person name="Fahal A.H."/>
            <person name="Kaneko S."/>
            <person name="Yaguchi T."/>
        </authorList>
    </citation>
    <scope>NUCLEOTIDE SEQUENCE [LARGE SCALE GENOMIC DNA]</scope>
    <source>
        <strain evidence="7 8">IFM 68171</strain>
    </source>
</reference>
<keyword evidence="3" id="KW-0720">Serine protease</keyword>
<gene>
    <name evidence="7" type="ORF">MFIFM68171_07144</name>
</gene>
<evidence type="ECO:0000256" key="3">
    <source>
        <dbReference type="ARBA" id="ARBA00022825"/>
    </source>
</evidence>